<dbReference type="OrthoDB" id="118856at2"/>
<dbReference type="GO" id="GO:0003700">
    <property type="term" value="F:DNA-binding transcription factor activity"/>
    <property type="evidence" value="ECO:0007669"/>
    <property type="project" value="TreeGrafter"/>
</dbReference>
<dbReference type="AlphaFoldDB" id="A0A1T4MHV8"/>
<dbReference type="SMART" id="SM00530">
    <property type="entry name" value="HTH_XRE"/>
    <property type="match status" value="1"/>
</dbReference>
<dbReference type="PROSITE" id="PS50943">
    <property type="entry name" value="HTH_CROC1"/>
    <property type="match status" value="1"/>
</dbReference>
<name>A0A1T4MHV8_9FIRM</name>
<evidence type="ECO:0000259" key="2">
    <source>
        <dbReference type="PROSITE" id="PS50943"/>
    </source>
</evidence>
<evidence type="ECO:0000256" key="1">
    <source>
        <dbReference type="ARBA" id="ARBA00023125"/>
    </source>
</evidence>
<reference evidence="4" key="1">
    <citation type="submission" date="2017-02" db="EMBL/GenBank/DDBJ databases">
        <authorList>
            <person name="Varghese N."/>
            <person name="Submissions S."/>
        </authorList>
    </citation>
    <scope>NUCLEOTIDE SEQUENCE [LARGE SCALE GENOMIC DNA]</scope>
    <source>
        <strain evidence="4">DSM 16521</strain>
    </source>
</reference>
<dbReference type="Pfam" id="PF01381">
    <property type="entry name" value="HTH_3"/>
    <property type="match status" value="1"/>
</dbReference>
<dbReference type="RefSeq" id="WP_078664718.1">
    <property type="nucleotide sequence ID" value="NZ_FUXM01000004.1"/>
</dbReference>
<evidence type="ECO:0000313" key="3">
    <source>
        <dbReference type="EMBL" id="SJZ66670.1"/>
    </source>
</evidence>
<feature type="domain" description="HTH cro/C1-type" evidence="2">
    <location>
        <begin position="16"/>
        <end position="70"/>
    </location>
</feature>
<organism evidence="3 4">
    <name type="scientific">Carboxydocella sporoproducens DSM 16521</name>
    <dbReference type="NCBI Taxonomy" id="1121270"/>
    <lineage>
        <taxon>Bacteria</taxon>
        <taxon>Bacillati</taxon>
        <taxon>Bacillota</taxon>
        <taxon>Clostridia</taxon>
        <taxon>Eubacteriales</taxon>
        <taxon>Clostridiales Family XVI. Incertae Sedis</taxon>
        <taxon>Carboxydocella</taxon>
    </lineage>
</organism>
<dbReference type="InterPro" id="IPR050807">
    <property type="entry name" value="TransReg_Diox_bact_type"/>
</dbReference>
<dbReference type="EMBL" id="FUXM01000004">
    <property type="protein sequence ID" value="SJZ66670.1"/>
    <property type="molecule type" value="Genomic_DNA"/>
</dbReference>
<dbReference type="PANTHER" id="PTHR46797">
    <property type="entry name" value="HTH-TYPE TRANSCRIPTIONAL REGULATOR"/>
    <property type="match status" value="1"/>
</dbReference>
<gene>
    <name evidence="3" type="ORF">SAMN02745885_00584</name>
</gene>
<dbReference type="InterPro" id="IPR001387">
    <property type="entry name" value="Cro/C1-type_HTH"/>
</dbReference>
<sequence>MLYSSEEIIRKIGEGVKHEREKNGFTQIELAEYAGLHYNYIGNIERGEKSIRVVSLYKICKALGISLSDFFKIIDL</sequence>
<dbReference type="GO" id="GO:0003677">
    <property type="term" value="F:DNA binding"/>
    <property type="evidence" value="ECO:0007669"/>
    <property type="project" value="UniProtKB-KW"/>
</dbReference>
<dbReference type="SUPFAM" id="SSF47413">
    <property type="entry name" value="lambda repressor-like DNA-binding domains"/>
    <property type="match status" value="1"/>
</dbReference>
<keyword evidence="1" id="KW-0238">DNA-binding</keyword>
<dbReference type="Gene3D" id="1.10.260.40">
    <property type="entry name" value="lambda repressor-like DNA-binding domains"/>
    <property type="match status" value="1"/>
</dbReference>
<keyword evidence="4" id="KW-1185">Reference proteome</keyword>
<dbReference type="InterPro" id="IPR010982">
    <property type="entry name" value="Lambda_DNA-bd_dom_sf"/>
</dbReference>
<dbReference type="CDD" id="cd00093">
    <property type="entry name" value="HTH_XRE"/>
    <property type="match status" value="1"/>
</dbReference>
<proteinExistence type="predicted"/>
<dbReference type="Proteomes" id="UP000189933">
    <property type="component" value="Unassembled WGS sequence"/>
</dbReference>
<accession>A0A1T4MHV8</accession>
<dbReference type="PANTHER" id="PTHR46797:SF1">
    <property type="entry name" value="METHYLPHOSPHONATE SYNTHASE"/>
    <property type="match status" value="1"/>
</dbReference>
<protein>
    <submittedName>
        <fullName evidence="3">Helix-turn-helix</fullName>
    </submittedName>
</protein>
<dbReference type="GO" id="GO:0005829">
    <property type="term" value="C:cytosol"/>
    <property type="evidence" value="ECO:0007669"/>
    <property type="project" value="TreeGrafter"/>
</dbReference>
<evidence type="ECO:0000313" key="4">
    <source>
        <dbReference type="Proteomes" id="UP000189933"/>
    </source>
</evidence>